<feature type="domain" description="ABC transporter" evidence="10">
    <location>
        <begin position="17"/>
        <end position="248"/>
    </location>
</feature>
<evidence type="ECO:0000256" key="8">
    <source>
        <dbReference type="ARBA" id="ARBA00023136"/>
    </source>
</evidence>
<evidence type="ECO:0000256" key="5">
    <source>
        <dbReference type="ARBA" id="ARBA00022840"/>
    </source>
</evidence>
<evidence type="ECO:0000256" key="2">
    <source>
        <dbReference type="ARBA" id="ARBA00022475"/>
    </source>
</evidence>
<dbReference type="Proteomes" id="UP000318297">
    <property type="component" value="Unassembled WGS sequence"/>
</dbReference>
<dbReference type="InterPro" id="IPR013611">
    <property type="entry name" value="Transp-assoc_OB_typ2"/>
</dbReference>
<evidence type="ECO:0000256" key="6">
    <source>
        <dbReference type="ARBA" id="ARBA00023004"/>
    </source>
</evidence>
<dbReference type="InterPro" id="IPR017871">
    <property type="entry name" value="ABC_transporter-like_CS"/>
</dbReference>
<keyword evidence="4" id="KW-0547">Nucleotide-binding</keyword>
<evidence type="ECO:0000256" key="9">
    <source>
        <dbReference type="ARBA" id="ARBA00066388"/>
    </source>
</evidence>
<sequence length="356" mass="37376">MTEHHVPTTPPAAPAAIELRGVNKSFGATAVIHGVDLKIESGSVTAILGASGSGKTTLLRLIAGFESPDSGTITLGAQVVTGAGRSMRPQHRGVGYVPQDAALFPHLTVAGNVAFGMSGSRSERRTHTVELLDRVGLGGLERRYPHQLSGGQQQRVALARALAIQPRIVLLDEPFGSLDSGLRESVRAEVRGILTATGVTSILVTHDQAEALSFADHVAMLANGVVVAHDSPQELYHHPPTAQVARLLGAANLLPTTRTERGLRCIFGEYDAAGPTDERRLVLLRPEQLELTDDLAPAAVTARVQRVRFQGGVSLVDVRTSGSDGIDLLVQTTGSPPETGSTVGVKACGIPHICRG</sequence>
<comment type="caution">
    <text evidence="11">The sequence shown here is derived from an EMBL/GenBank/DDBJ whole genome shotgun (WGS) entry which is preliminary data.</text>
</comment>
<keyword evidence="6" id="KW-0408">Iron</keyword>
<name>A0A561E386_9MICO</name>
<dbReference type="GO" id="GO:0015418">
    <property type="term" value="F:ABC-type quaternary ammonium compound transporting activity"/>
    <property type="evidence" value="ECO:0007669"/>
    <property type="project" value="UniProtKB-EC"/>
</dbReference>
<dbReference type="FunFam" id="3.40.50.300:FF:000425">
    <property type="entry name" value="Probable ABC transporter, ATP-binding subunit"/>
    <property type="match status" value="1"/>
</dbReference>
<dbReference type="InterPro" id="IPR027417">
    <property type="entry name" value="P-loop_NTPase"/>
</dbReference>
<keyword evidence="3" id="KW-0410">Iron transport</keyword>
<evidence type="ECO:0000259" key="10">
    <source>
        <dbReference type="PROSITE" id="PS50893"/>
    </source>
</evidence>
<dbReference type="Pfam" id="PF00005">
    <property type="entry name" value="ABC_tran"/>
    <property type="match status" value="1"/>
</dbReference>
<dbReference type="InterPro" id="IPR003593">
    <property type="entry name" value="AAA+_ATPase"/>
</dbReference>
<dbReference type="InterPro" id="IPR050093">
    <property type="entry name" value="ABC_SmlMolc_Importer"/>
</dbReference>
<dbReference type="PANTHER" id="PTHR42781">
    <property type="entry name" value="SPERMIDINE/PUTRESCINE IMPORT ATP-BINDING PROTEIN POTA"/>
    <property type="match status" value="1"/>
</dbReference>
<keyword evidence="12" id="KW-1185">Reference proteome</keyword>
<dbReference type="SUPFAM" id="SSF50331">
    <property type="entry name" value="MOP-like"/>
    <property type="match status" value="1"/>
</dbReference>
<keyword evidence="8" id="KW-0472">Membrane</keyword>
<evidence type="ECO:0000313" key="12">
    <source>
        <dbReference type="Proteomes" id="UP000318297"/>
    </source>
</evidence>
<dbReference type="PANTHER" id="PTHR42781:SF4">
    <property type="entry name" value="SPERMIDINE_PUTRESCINE IMPORT ATP-BINDING PROTEIN POTA"/>
    <property type="match status" value="1"/>
</dbReference>
<dbReference type="CDD" id="cd03259">
    <property type="entry name" value="ABC_Carb_Solutes_like"/>
    <property type="match status" value="1"/>
</dbReference>
<evidence type="ECO:0000256" key="3">
    <source>
        <dbReference type="ARBA" id="ARBA00022496"/>
    </source>
</evidence>
<evidence type="ECO:0000256" key="1">
    <source>
        <dbReference type="ARBA" id="ARBA00022448"/>
    </source>
</evidence>
<keyword evidence="5 11" id="KW-0067">ATP-binding</keyword>
<dbReference type="SUPFAM" id="SSF52540">
    <property type="entry name" value="P-loop containing nucleoside triphosphate hydrolases"/>
    <property type="match status" value="1"/>
</dbReference>
<accession>A0A561E386</accession>
<dbReference type="InterPro" id="IPR015853">
    <property type="entry name" value="ABC_transpr_FbpC"/>
</dbReference>
<dbReference type="PROSITE" id="PS00211">
    <property type="entry name" value="ABC_TRANSPORTER_1"/>
    <property type="match status" value="1"/>
</dbReference>
<dbReference type="RefSeq" id="WP_145228802.1">
    <property type="nucleotide sequence ID" value="NZ_VIVQ01000002.1"/>
</dbReference>
<dbReference type="OrthoDB" id="9802264at2"/>
<evidence type="ECO:0000313" key="11">
    <source>
        <dbReference type="EMBL" id="TWE10076.1"/>
    </source>
</evidence>
<dbReference type="AlphaFoldDB" id="A0A561E386"/>
<dbReference type="EMBL" id="VIVQ01000002">
    <property type="protein sequence ID" value="TWE10076.1"/>
    <property type="molecule type" value="Genomic_DNA"/>
</dbReference>
<dbReference type="GO" id="GO:0005524">
    <property type="term" value="F:ATP binding"/>
    <property type="evidence" value="ECO:0007669"/>
    <property type="project" value="UniProtKB-KW"/>
</dbReference>
<dbReference type="PROSITE" id="PS50893">
    <property type="entry name" value="ABC_TRANSPORTER_2"/>
    <property type="match status" value="1"/>
</dbReference>
<keyword evidence="7" id="KW-0406">Ion transport</keyword>
<evidence type="ECO:0000256" key="7">
    <source>
        <dbReference type="ARBA" id="ARBA00023065"/>
    </source>
</evidence>
<proteinExistence type="predicted"/>
<dbReference type="InterPro" id="IPR008995">
    <property type="entry name" value="Mo/tungstate-bd_C_term_dom"/>
</dbReference>
<dbReference type="GO" id="GO:0015408">
    <property type="term" value="F:ABC-type ferric iron transporter activity"/>
    <property type="evidence" value="ECO:0007669"/>
    <property type="project" value="InterPro"/>
</dbReference>
<dbReference type="EC" id="7.6.2.9" evidence="9"/>
<dbReference type="GO" id="GO:0016887">
    <property type="term" value="F:ATP hydrolysis activity"/>
    <property type="evidence" value="ECO:0007669"/>
    <property type="project" value="InterPro"/>
</dbReference>
<dbReference type="InterPro" id="IPR003439">
    <property type="entry name" value="ABC_transporter-like_ATP-bd"/>
</dbReference>
<organism evidence="11 12">
    <name type="scientific">Rudaeicoccus suwonensis</name>
    <dbReference type="NCBI Taxonomy" id="657409"/>
    <lineage>
        <taxon>Bacteria</taxon>
        <taxon>Bacillati</taxon>
        <taxon>Actinomycetota</taxon>
        <taxon>Actinomycetes</taxon>
        <taxon>Micrococcales</taxon>
        <taxon>Dermacoccaceae</taxon>
        <taxon>Rudaeicoccus</taxon>
    </lineage>
</organism>
<evidence type="ECO:0000256" key="4">
    <source>
        <dbReference type="ARBA" id="ARBA00022741"/>
    </source>
</evidence>
<gene>
    <name evidence="11" type="ORF">BKA23_2424</name>
</gene>
<dbReference type="GO" id="GO:0043190">
    <property type="term" value="C:ATP-binding cassette (ABC) transporter complex"/>
    <property type="evidence" value="ECO:0007669"/>
    <property type="project" value="InterPro"/>
</dbReference>
<dbReference type="Pfam" id="PF08402">
    <property type="entry name" value="TOBE_2"/>
    <property type="match status" value="1"/>
</dbReference>
<dbReference type="SMART" id="SM00382">
    <property type="entry name" value="AAA"/>
    <property type="match status" value="1"/>
</dbReference>
<keyword evidence="1" id="KW-0813">Transport</keyword>
<dbReference type="Gene3D" id="3.40.50.300">
    <property type="entry name" value="P-loop containing nucleotide triphosphate hydrolases"/>
    <property type="match status" value="1"/>
</dbReference>
<keyword evidence="2" id="KW-1003">Cell membrane</keyword>
<protein>
    <recommendedName>
        <fullName evidence="9">ABC-type quaternary amine transporter</fullName>
        <ecNumber evidence="9">7.6.2.9</ecNumber>
    </recommendedName>
</protein>
<reference evidence="11 12" key="1">
    <citation type="submission" date="2019-06" db="EMBL/GenBank/DDBJ databases">
        <title>Sequencing the genomes of 1000 actinobacteria strains.</title>
        <authorList>
            <person name="Klenk H.-P."/>
        </authorList>
    </citation>
    <scope>NUCLEOTIDE SEQUENCE [LARGE SCALE GENOMIC DNA]</scope>
    <source>
        <strain evidence="11 12">DSM 19560</strain>
    </source>
</reference>